<keyword evidence="2" id="KW-0472">Membrane</keyword>
<feature type="domain" description="RNase H type-1" evidence="3">
    <location>
        <begin position="452"/>
        <end position="554"/>
    </location>
</feature>
<dbReference type="InterPro" id="IPR043502">
    <property type="entry name" value="DNA/RNA_pol_sf"/>
</dbReference>
<dbReference type="AlphaFoldDB" id="A0AAV5JVA3"/>
<dbReference type="PANTHER" id="PTHR48475:SF1">
    <property type="entry name" value="RNASE H TYPE-1 DOMAIN-CONTAINING PROTEIN"/>
    <property type="match status" value="1"/>
</dbReference>
<keyword evidence="5" id="KW-1185">Reference proteome</keyword>
<feature type="transmembrane region" description="Helical" evidence="2">
    <location>
        <begin position="620"/>
        <end position="640"/>
    </location>
</feature>
<dbReference type="Pfam" id="PF13456">
    <property type="entry name" value="RVT_3"/>
    <property type="match status" value="1"/>
</dbReference>
<protein>
    <recommendedName>
        <fullName evidence="3">RNase H type-1 domain-containing protein</fullName>
    </recommendedName>
</protein>
<keyword evidence="2" id="KW-0812">Transmembrane</keyword>
<evidence type="ECO:0000313" key="4">
    <source>
        <dbReference type="EMBL" id="GKV15299.1"/>
    </source>
</evidence>
<reference evidence="4 5" key="1">
    <citation type="journal article" date="2021" name="Commun. Biol.">
        <title>The genome of Shorea leprosula (Dipterocarpaceae) highlights the ecological relevance of drought in aseasonal tropical rainforests.</title>
        <authorList>
            <person name="Ng K.K.S."/>
            <person name="Kobayashi M.J."/>
            <person name="Fawcett J.A."/>
            <person name="Hatakeyama M."/>
            <person name="Paape T."/>
            <person name="Ng C.H."/>
            <person name="Ang C.C."/>
            <person name="Tnah L.H."/>
            <person name="Lee C.T."/>
            <person name="Nishiyama T."/>
            <person name="Sese J."/>
            <person name="O'Brien M.J."/>
            <person name="Copetti D."/>
            <person name="Mohd Noor M.I."/>
            <person name="Ong R.C."/>
            <person name="Putra M."/>
            <person name="Sireger I.Z."/>
            <person name="Indrioko S."/>
            <person name="Kosugi Y."/>
            <person name="Izuno A."/>
            <person name="Isagi Y."/>
            <person name="Lee S.L."/>
            <person name="Shimizu K.K."/>
        </authorList>
    </citation>
    <scope>NUCLEOTIDE SEQUENCE [LARGE SCALE GENOMIC DNA]</scope>
    <source>
        <strain evidence="4">214</strain>
    </source>
</reference>
<evidence type="ECO:0000259" key="3">
    <source>
        <dbReference type="Pfam" id="PF13456"/>
    </source>
</evidence>
<name>A0AAV5JVA3_9ROSI</name>
<dbReference type="InterPro" id="IPR002156">
    <property type="entry name" value="RNaseH_domain"/>
</dbReference>
<evidence type="ECO:0000256" key="2">
    <source>
        <dbReference type="SAM" id="Phobius"/>
    </source>
</evidence>
<evidence type="ECO:0000256" key="1">
    <source>
        <dbReference type="SAM" id="MobiDB-lite"/>
    </source>
</evidence>
<keyword evidence="2" id="KW-1133">Transmembrane helix</keyword>
<dbReference type="Gene3D" id="3.30.70.270">
    <property type="match status" value="1"/>
</dbReference>
<accession>A0AAV5JVA3</accession>
<gene>
    <name evidence="4" type="ORF">SLEP1_g26095</name>
</gene>
<feature type="region of interest" description="Disordered" evidence="1">
    <location>
        <begin position="1"/>
        <end position="31"/>
    </location>
</feature>
<sequence length="643" mass="72182">MAGTFQPQEVHTGATNSNRDSAVQPNNSTPPVVVATNTDGALPNAADSTQGYVTMANLTAFSDRKRSKHGTIPFQFICDPPCPKEILSRPSPKKYESLAFLQYNGRKGSAVEHVNKFIDDMGAHTDDRDLCLHEFSKSFSNKAYTWYTTLPLASAHREPNDDDKCNSKYCRYHRFVHHVTMDYFSLRRMYHRRVLERLLEAPNRRQRVDKDILPHHNQGAINVPTHVESIRLGFIIDARRRAIEAILSIANKAGGECLNAEAHASHACHESSNAVTFINEDMEAPYPDHRKPLYLSAQINSVNVKRALINIESFLNLIPLSTIIAGHFDVLRKVLDRCRLYKLKMNLVKCAFSISAGKFLGFLVSKHGISMDLAKSEVIYAMQPPKNLKQLHSFISKDLMLRLLTISVPIQGRPLKVDLFTSDKTVSALVAQDNHEGKEQLVYYVSKNLKGVESRAKAGVVLKDDNGHDIVLSFKLDFQCTNNTVEYKAYLISLIMVKKAGVQRFKIIGDSGLILGQVQGTFAVREEQLTPYCSFSQHLEQSFASIRYEQIIRKEQPIYPGYESVLLELPDHLDWHYTITSLAESWPSSAIRRLITNLGKFMIALVVTIAVVAIPSDHRVVTVTGFTLIIPICANSLSIFGSQ</sequence>
<proteinExistence type="predicted"/>
<dbReference type="Gene3D" id="3.30.420.10">
    <property type="entry name" value="Ribonuclease H-like superfamily/Ribonuclease H"/>
    <property type="match status" value="1"/>
</dbReference>
<dbReference type="InterPro" id="IPR043128">
    <property type="entry name" value="Rev_trsase/Diguanyl_cyclase"/>
</dbReference>
<dbReference type="InterPro" id="IPR036397">
    <property type="entry name" value="RNaseH_sf"/>
</dbReference>
<organism evidence="4 5">
    <name type="scientific">Rubroshorea leprosula</name>
    <dbReference type="NCBI Taxonomy" id="152421"/>
    <lineage>
        <taxon>Eukaryota</taxon>
        <taxon>Viridiplantae</taxon>
        <taxon>Streptophyta</taxon>
        <taxon>Embryophyta</taxon>
        <taxon>Tracheophyta</taxon>
        <taxon>Spermatophyta</taxon>
        <taxon>Magnoliopsida</taxon>
        <taxon>eudicotyledons</taxon>
        <taxon>Gunneridae</taxon>
        <taxon>Pentapetalae</taxon>
        <taxon>rosids</taxon>
        <taxon>malvids</taxon>
        <taxon>Malvales</taxon>
        <taxon>Dipterocarpaceae</taxon>
        <taxon>Rubroshorea</taxon>
    </lineage>
</organism>
<feature type="transmembrane region" description="Helical" evidence="2">
    <location>
        <begin position="594"/>
        <end position="614"/>
    </location>
</feature>
<dbReference type="EMBL" id="BPVZ01000043">
    <property type="protein sequence ID" value="GKV15299.1"/>
    <property type="molecule type" value="Genomic_DNA"/>
</dbReference>
<comment type="caution">
    <text evidence="4">The sequence shown here is derived from an EMBL/GenBank/DDBJ whole genome shotgun (WGS) entry which is preliminary data.</text>
</comment>
<dbReference type="GO" id="GO:0004523">
    <property type="term" value="F:RNA-DNA hybrid ribonuclease activity"/>
    <property type="evidence" value="ECO:0007669"/>
    <property type="project" value="InterPro"/>
</dbReference>
<dbReference type="Proteomes" id="UP001054252">
    <property type="component" value="Unassembled WGS sequence"/>
</dbReference>
<dbReference type="SUPFAM" id="SSF56672">
    <property type="entry name" value="DNA/RNA polymerases"/>
    <property type="match status" value="1"/>
</dbReference>
<dbReference type="PANTHER" id="PTHR48475">
    <property type="entry name" value="RIBONUCLEASE H"/>
    <property type="match status" value="1"/>
</dbReference>
<dbReference type="GO" id="GO:0003676">
    <property type="term" value="F:nucleic acid binding"/>
    <property type="evidence" value="ECO:0007669"/>
    <property type="project" value="InterPro"/>
</dbReference>
<evidence type="ECO:0000313" key="5">
    <source>
        <dbReference type="Proteomes" id="UP001054252"/>
    </source>
</evidence>